<evidence type="ECO:0000313" key="1">
    <source>
        <dbReference type="EMBL" id="CAG8692216.1"/>
    </source>
</evidence>
<dbReference type="Proteomes" id="UP000789570">
    <property type="component" value="Unassembled WGS sequence"/>
</dbReference>
<gene>
    <name evidence="1" type="ORF">FCALED_LOCUS13023</name>
</gene>
<keyword evidence="2" id="KW-1185">Reference proteome</keyword>
<dbReference type="EMBL" id="CAJVPQ010007035">
    <property type="protein sequence ID" value="CAG8692216.1"/>
    <property type="molecule type" value="Genomic_DNA"/>
</dbReference>
<sequence>MGNILKYQPNSMKRVLSGPMGVKKSYIAMFLAAKAFVENWLMLYVADAAKLDLFSDEESSNLIDDFATPFVETIWNMLKQKYCKTLLVVDEHGILFSNEYIPVPARLHILKPLMNLTYLSEHSLGVRVVLTEDIFDGLLKLHPSWEMKELRQR</sequence>
<protein>
    <submittedName>
        <fullName evidence="1">16225_t:CDS:1</fullName>
    </submittedName>
</protein>
<reference evidence="1" key="1">
    <citation type="submission" date="2021-06" db="EMBL/GenBank/DDBJ databases">
        <authorList>
            <person name="Kallberg Y."/>
            <person name="Tangrot J."/>
            <person name="Rosling A."/>
        </authorList>
    </citation>
    <scope>NUCLEOTIDE SEQUENCE</scope>
    <source>
        <strain evidence="1">UK204</strain>
    </source>
</reference>
<dbReference type="OrthoDB" id="2303713at2759"/>
<proteinExistence type="predicted"/>
<evidence type="ECO:0000313" key="2">
    <source>
        <dbReference type="Proteomes" id="UP000789570"/>
    </source>
</evidence>
<organism evidence="1 2">
    <name type="scientific">Funneliformis caledonium</name>
    <dbReference type="NCBI Taxonomy" id="1117310"/>
    <lineage>
        <taxon>Eukaryota</taxon>
        <taxon>Fungi</taxon>
        <taxon>Fungi incertae sedis</taxon>
        <taxon>Mucoromycota</taxon>
        <taxon>Glomeromycotina</taxon>
        <taxon>Glomeromycetes</taxon>
        <taxon>Glomerales</taxon>
        <taxon>Glomeraceae</taxon>
        <taxon>Funneliformis</taxon>
    </lineage>
</organism>
<comment type="caution">
    <text evidence="1">The sequence shown here is derived from an EMBL/GenBank/DDBJ whole genome shotgun (WGS) entry which is preliminary data.</text>
</comment>
<name>A0A9N9HKS6_9GLOM</name>
<dbReference type="AlphaFoldDB" id="A0A9N9HKS6"/>
<accession>A0A9N9HKS6</accession>